<dbReference type="SUPFAM" id="SSF55729">
    <property type="entry name" value="Acyl-CoA N-acyltransferases (Nat)"/>
    <property type="match status" value="1"/>
</dbReference>
<dbReference type="Proteomes" id="UP001200741">
    <property type="component" value="Unassembled WGS sequence"/>
</dbReference>
<protein>
    <submittedName>
        <fullName evidence="5">GNAT family N-acetyltransferase</fullName>
    </submittedName>
</protein>
<dbReference type="Pfam" id="PF13673">
    <property type="entry name" value="Acetyltransf_10"/>
    <property type="match status" value="1"/>
</dbReference>
<gene>
    <name evidence="5" type="ORF">LXT13_12610</name>
</gene>
<evidence type="ECO:0000256" key="3">
    <source>
        <dbReference type="SAM" id="Phobius"/>
    </source>
</evidence>
<comment type="caution">
    <text evidence="5">The sequence shown here is derived from an EMBL/GenBank/DDBJ whole genome shotgun (WGS) entry which is preliminary data.</text>
</comment>
<dbReference type="CDD" id="cd04301">
    <property type="entry name" value="NAT_SF"/>
    <property type="match status" value="1"/>
</dbReference>
<dbReference type="InterPro" id="IPR000182">
    <property type="entry name" value="GNAT_dom"/>
</dbReference>
<dbReference type="InterPro" id="IPR050832">
    <property type="entry name" value="Bact_Acetyltransf"/>
</dbReference>
<reference evidence="5 6" key="1">
    <citation type="submission" date="2021-12" db="EMBL/GenBank/DDBJ databases">
        <title>Genome seq of P8.</title>
        <authorList>
            <person name="Seo T."/>
        </authorList>
    </citation>
    <scope>NUCLEOTIDE SEQUENCE [LARGE SCALE GENOMIC DNA]</scope>
    <source>
        <strain evidence="5 6">P8</strain>
    </source>
</reference>
<keyword evidence="3" id="KW-1133">Transmembrane helix</keyword>
<accession>A0ABS8XRB2</accession>
<dbReference type="PANTHER" id="PTHR43877">
    <property type="entry name" value="AMINOALKYLPHOSPHONATE N-ACETYLTRANSFERASE-RELATED-RELATED"/>
    <property type="match status" value="1"/>
</dbReference>
<dbReference type="EMBL" id="JAJTWU010000004">
    <property type="protein sequence ID" value="MCE4555257.1"/>
    <property type="molecule type" value="Genomic_DNA"/>
</dbReference>
<keyword evidence="3" id="KW-0472">Membrane</keyword>
<evidence type="ECO:0000313" key="5">
    <source>
        <dbReference type="EMBL" id="MCE4555257.1"/>
    </source>
</evidence>
<proteinExistence type="predicted"/>
<keyword evidence="3" id="KW-0812">Transmembrane</keyword>
<organism evidence="5 6">
    <name type="scientific">Pelomonas cellulosilytica</name>
    <dbReference type="NCBI Taxonomy" id="2906762"/>
    <lineage>
        <taxon>Bacteria</taxon>
        <taxon>Pseudomonadati</taxon>
        <taxon>Pseudomonadota</taxon>
        <taxon>Betaproteobacteria</taxon>
        <taxon>Burkholderiales</taxon>
        <taxon>Sphaerotilaceae</taxon>
        <taxon>Roseateles</taxon>
    </lineage>
</organism>
<evidence type="ECO:0000259" key="4">
    <source>
        <dbReference type="PROSITE" id="PS51186"/>
    </source>
</evidence>
<dbReference type="PROSITE" id="PS51186">
    <property type="entry name" value="GNAT"/>
    <property type="match status" value="1"/>
</dbReference>
<keyword evidence="1" id="KW-0808">Transferase</keyword>
<evidence type="ECO:0000313" key="6">
    <source>
        <dbReference type="Proteomes" id="UP001200741"/>
    </source>
</evidence>
<feature type="transmembrane region" description="Helical" evidence="3">
    <location>
        <begin position="48"/>
        <end position="71"/>
    </location>
</feature>
<sequence length="158" mass="17152">MQQAWDMRSVAAADAEQIAAHGHYAMPNVERQAGYAAWVGTRIESGIYIGWFAVIQGGVVGGAGAVLLDWGPTRANPSGRMARIVNVFTDDSWRRQGIARSLVNRVLAQCEALGVREFNLGATADARPLYASLGFESYPAEMRRRTAGRNLEADATVR</sequence>
<dbReference type="PANTHER" id="PTHR43877:SF1">
    <property type="entry name" value="ACETYLTRANSFERASE"/>
    <property type="match status" value="1"/>
</dbReference>
<evidence type="ECO:0000256" key="1">
    <source>
        <dbReference type="ARBA" id="ARBA00022679"/>
    </source>
</evidence>
<dbReference type="Gene3D" id="3.40.630.30">
    <property type="match status" value="1"/>
</dbReference>
<keyword evidence="6" id="KW-1185">Reference proteome</keyword>
<dbReference type="InterPro" id="IPR016181">
    <property type="entry name" value="Acyl_CoA_acyltransferase"/>
</dbReference>
<name>A0ABS8XRB2_9BURK</name>
<dbReference type="RefSeq" id="WP_233372272.1">
    <property type="nucleotide sequence ID" value="NZ_JAJTWU010000004.1"/>
</dbReference>
<feature type="domain" description="N-acetyltransferase" evidence="4">
    <location>
        <begin position="5"/>
        <end position="152"/>
    </location>
</feature>
<evidence type="ECO:0000256" key="2">
    <source>
        <dbReference type="ARBA" id="ARBA00023315"/>
    </source>
</evidence>
<keyword evidence="2" id="KW-0012">Acyltransferase</keyword>